<protein>
    <submittedName>
        <fullName evidence="1">Uncharacterized protein</fullName>
    </submittedName>
</protein>
<dbReference type="EMBL" id="PEJP01000027">
    <property type="protein sequence ID" value="RYO60027.1"/>
    <property type="molecule type" value="Genomic_DNA"/>
</dbReference>
<keyword evidence="2" id="KW-1185">Reference proteome</keyword>
<name>A0A4Q4RSC8_9PLEO</name>
<evidence type="ECO:0000313" key="2">
    <source>
        <dbReference type="Proteomes" id="UP000293823"/>
    </source>
</evidence>
<evidence type="ECO:0000313" key="1">
    <source>
        <dbReference type="EMBL" id="RYO60027.1"/>
    </source>
</evidence>
<comment type="caution">
    <text evidence="1">The sequence shown here is derived from an EMBL/GenBank/DDBJ whole genome shotgun (WGS) entry which is preliminary data.</text>
</comment>
<organism evidence="1 2">
    <name type="scientific">Alternaria arborescens</name>
    <dbReference type="NCBI Taxonomy" id="156630"/>
    <lineage>
        <taxon>Eukaryota</taxon>
        <taxon>Fungi</taxon>
        <taxon>Dikarya</taxon>
        <taxon>Ascomycota</taxon>
        <taxon>Pezizomycotina</taxon>
        <taxon>Dothideomycetes</taxon>
        <taxon>Pleosporomycetidae</taxon>
        <taxon>Pleosporales</taxon>
        <taxon>Pleosporineae</taxon>
        <taxon>Pleosporaceae</taxon>
        <taxon>Alternaria</taxon>
        <taxon>Alternaria sect. Alternaria</taxon>
    </lineage>
</organism>
<gene>
    <name evidence="1" type="ORF">AA0113_g7208</name>
</gene>
<reference evidence="2" key="1">
    <citation type="journal article" date="2019" name="bioRxiv">
        <title>Genomics, evolutionary history and diagnostics of the Alternaria alternata species group including apple and Asian pear pathotypes.</title>
        <authorList>
            <person name="Armitage A.D."/>
            <person name="Cockerton H.M."/>
            <person name="Sreenivasaprasad S."/>
            <person name="Woodhall J.W."/>
            <person name="Lane C.R."/>
            <person name="Harrison R.J."/>
            <person name="Clarkson J.P."/>
        </authorList>
    </citation>
    <scope>NUCLEOTIDE SEQUENCE [LARGE SCALE GENOMIC DNA]</scope>
    <source>
        <strain evidence="2">RGR 97.0016</strain>
    </source>
</reference>
<dbReference type="AlphaFoldDB" id="A0A4Q4RSC8"/>
<dbReference type="Proteomes" id="UP000293823">
    <property type="component" value="Unassembled WGS sequence"/>
</dbReference>
<sequence length="54" mass="6303">MSESATYRVFMAKWSKVVGKKLVGDEGIKHMSGKEYWEMMSGDDDIKEHTMQCW</sequence>
<accession>A0A4Q4RSC8</accession>
<proteinExistence type="predicted"/>